<reference evidence="9" key="1">
    <citation type="journal article" date="2014" name="Int. J. Syst. Evol. Microbiol.">
        <title>Complete genome sequence of Corynebacterium casei LMG S-19264T (=DSM 44701T), isolated from a smear-ripened cheese.</title>
        <authorList>
            <consortium name="US DOE Joint Genome Institute (JGI-PGF)"/>
            <person name="Walter F."/>
            <person name="Albersmeier A."/>
            <person name="Kalinowski J."/>
            <person name="Ruckert C."/>
        </authorList>
    </citation>
    <scope>NUCLEOTIDE SEQUENCE</scope>
    <source>
        <strain evidence="9">CCM 7897</strain>
    </source>
</reference>
<keyword evidence="5 7" id="KW-1133">Transmembrane helix</keyword>
<dbReference type="InterPro" id="IPR036259">
    <property type="entry name" value="MFS_trans_sf"/>
</dbReference>
<dbReference type="InterPro" id="IPR050171">
    <property type="entry name" value="MFS_Transporters"/>
</dbReference>
<name>A0A917BU31_9HYPH</name>
<evidence type="ECO:0000313" key="9">
    <source>
        <dbReference type="EMBL" id="GGF55929.1"/>
    </source>
</evidence>
<feature type="transmembrane region" description="Helical" evidence="7">
    <location>
        <begin position="309"/>
        <end position="332"/>
    </location>
</feature>
<protein>
    <submittedName>
        <fullName evidence="9">MFS transporter</fullName>
    </submittedName>
</protein>
<dbReference type="InterPro" id="IPR020846">
    <property type="entry name" value="MFS_dom"/>
</dbReference>
<organism evidence="9 10">
    <name type="scientific">Azorhizobium oxalatiphilum</name>
    <dbReference type="NCBI Taxonomy" id="980631"/>
    <lineage>
        <taxon>Bacteria</taxon>
        <taxon>Pseudomonadati</taxon>
        <taxon>Pseudomonadota</taxon>
        <taxon>Alphaproteobacteria</taxon>
        <taxon>Hyphomicrobiales</taxon>
        <taxon>Xanthobacteraceae</taxon>
        <taxon>Azorhizobium</taxon>
    </lineage>
</organism>
<dbReference type="Proteomes" id="UP000606044">
    <property type="component" value="Unassembled WGS sequence"/>
</dbReference>
<feature type="transmembrane region" description="Helical" evidence="7">
    <location>
        <begin position="52"/>
        <end position="74"/>
    </location>
</feature>
<dbReference type="GO" id="GO:0005886">
    <property type="term" value="C:plasma membrane"/>
    <property type="evidence" value="ECO:0007669"/>
    <property type="project" value="UniProtKB-SubCell"/>
</dbReference>
<proteinExistence type="predicted"/>
<dbReference type="AlphaFoldDB" id="A0A917BU31"/>
<evidence type="ECO:0000256" key="3">
    <source>
        <dbReference type="ARBA" id="ARBA00022475"/>
    </source>
</evidence>
<keyword evidence="2" id="KW-0813">Transport</keyword>
<dbReference type="PROSITE" id="PS00216">
    <property type="entry name" value="SUGAR_TRANSPORT_1"/>
    <property type="match status" value="1"/>
</dbReference>
<keyword evidence="6 7" id="KW-0472">Membrane</keyword>
<feature type="transmembrane region" description="Helical" evidence="7">
    <location>
        <begin position="225"/>
        <end position="244"/>
    </location>
</feature>
<feature type="transmembrane region" description="Helical" evidence="7">
    <location>
        <begin position="282"/>
        <end position="303"/>
    </location>
</feature>
<feature type="transmembrane region" description="Helical" evidence="7">
    <location>
        <begin position="172"/>
        <end position="190"/>
    </location>
</feature>
<gene>
    <name evidence="9" type="ORF">GCM10007301_14480</name>
</gene>
<evidence type="ECO:0000256" key="1">
    <source>
        <dbReference type="ARBA" id="ARBA00004651"/>
    </source>
</evidence>
<feature type="transmembrane region" description="Helical" evidence="7">
    <location>
        <begin position="377"/>
        <end position="394"/>
    </location>
</feature>
<evidence type="ECO:0000256" key="7">
    <source>
        <dbReference type="SAM" id="Phobius"/>
    </source>
</evidence>
<sequence length="395" mass="40382">MSISANLCPAAPAPWRTAAGVALQGAILAMFFAASAAPTPLYRLYQDQWGFSPVMLTVVFAAYAASLLLALLTVGALSDYVGRRPVICAALVLEIAAMALFIAADSANALIGARLLQGFATGAATSVLGAALIDGSRKHGALINSVAPLVGMAVGAVGAGLMASYADAPTLAVYRLLAAIFLLQTILIWGTPETVRYRPGALFSLLPRVHVPHAARGALLRITPLNIALWSMGAFSLSLMPSLVRSATGVASPLLGGILVCALTLPGAASVLLMREQSAARCLMTGTVFLSGGFAVLLAGVHAGSVTLLVAGMLVIGIGFGSGFLGAVRSIVPLAQQHERGALLSAYYIESYIAFSLPAIAAGALARDVGLEATADIYGAFIIAFAIIGVLVRPR</sequence>
<comment type="caution">
    <text evidence="9">The sequence shown here is derived from an EMBL/GenBank/DDBJ whole genome shotgun (WGS) entry which is preliminary data.</text>
</comment>
<dbReference type="InterPro" id="IPR005829">
    <property type="entry name" value="Sugar_transporter_CS"/>
</dbReference>
<comment type="subcellular location">
    <subcellularLocation>
        <location evidence="1">Cell membrane</location>
        <topology evidence="1">Multi-pass membrane protein</topology>
    </subcellularLocation>
</comment>
<feature type="domain" description="Major facilitator superfamily (MFS) profile" evidence="8">
    <location>
        <begin position="18"/>
        <end position="395"/>
    </location>
</feature>
<feature type="transmembrane region" description="Helical" evidence="7">
    <location>
        <begin position="110"/>
        <end position="133"/>
    </location>
</feature>
<feature type="transmembrane region" description="Helical" evidence="7">
    <location>
        <begin position="86"/>
        <end position="104"/>
    </location>
</feature>
<evidence type="ECO:0000313" key="10">
    <source>
        <dbReference type="Proteomes" id="UP000606044"/>
    </source>
</evidence>
<feature type="transmembrane region" description="Helical" evidence="7">
    <location>
        <begin position="250"/>
        <end position="273"/>
    </location>
</feature>
<dbReference type="RefSeq" id="WP_210324136.1">
    <property type="nucleotide sequence ID" value="NZ_BMCT01000001.1"/>
</dbReference>
<evidence type="ECO:0000256" key="4">
    <source>
        <dbReference type="ARBA" id="ARBA00022692"/>
    </source>
</evidence>
<feature type="transmembrane region" description="Helical" evidence="7">
    <location>
        <begin position="344"/>
        <end position="365"/>
    </location>
</feature>
<keyword evidence="3" id="KW-1003">Cell membrane</keyword>
<dbReference type="PANTHER" id="PTHR23517">
    <property type="entry name" value="RESISTANCE PROTEIN MDTM, PUTATIVE-RELATED-RELATED"/>
    <property type="match status" value="1"/>
</dbReference>
<dbReference type="Pfam" id="PF07690">
    <property type="entry name" value="MFS_1"/>
    <property type="match status" value="1"/>
</dbReference>
<dbReference type="GO" id="GO:0022857">
    <property type="term" value="F:transmembrane transporter activity"/>
    <property type="evidence" value="ECO:0007669"/>
    <property type="project" value="InterPro"/>
</dbReference>
<dbReference type="Gene3D" id="1.20.1250.20">
    <property type="entry name" value="MFS general substrate transporter like domains"/>
    <property type="match status" value="1"/>
</dbReference>
<dbReference type="SUPFAM" id="SSF103473">
    <property type="entry name" value="MFS general substrate transporter"/>
    <property type="match status" value="1"/>
</dbReference>
<evidence type="ECO:0000259" key="8">
    <source>
        <dbReference type="PROSITE" id="PS50850"/>
    </source>
</evidence>
<keyword evidence="4 7" id="KW-0812">Transmembrane</keyword>
<reference evidence="9" key="2">
    <citation type="submission" date="2020-09" db="EMBL/GenBank/DDBJ databases">
        <authorList>
            <person name="Sun Q."/>
            <person name="Sedlacek I."/>
        </authorList>
    </citation>
    <scope>NUCLEOTIDE SEQUENCE</scope>
    <source>
        <strain evidence="9">CCM 7897</strain>
    </source>
</reference>
<feature type="transmembrane region" description="Helical" evidence="7">
    <location>
        <begin position="145"/>
        <end position="166"/>
    </location>
</feature>
<accession>A0A917BU31</accession>
<evidence type="ECO:0000256" key="5">
    <source>
        <dbReference type="ARBA" id="ARBA00022989"/>
    </source>
</evidence>
<dbReference type="PROSITE" id="PS50850">
    <property type="entry name" value="MFS"/>
    <property type="match status" value="1"/>
</dbReference>
<dbReference type="EMBL" id="BMCT01000001">
    <property type="protein sequence ID" value="GGF55929.1"/>
    <property type="molecule type" value="Genomic_DNA"/>
</dbReference>
<keyword evidence="10" id="KW-1185">Reference proteome</keyword>
<evidence type="ECO:0000256" key="2">
    <source>
        <dbReference type="ARBA" id="ARBA00022448"/>
    </source>
</evidence>
<evidence type="ECO:0000256" key="6">
    <source>
        <dbReference type="ARBA" id="ARBA00023136"/>
    </source>
</evidence>
<dbReference type="InterPro" id="IPR011701">
    <property type="entry name" value="MFS"/>
</dbReference>